<dbReference type="AlphaFoldDB" id="A0A024A2R8"/>
<feature type="signal peptide" evidence="1">
    <location>
        <begin position="1"/>
        <end position="19"/>
    </location>
</feature>
<dbReference type="FunFam" id="2.40.50.110:FF:000001">
    <property type="entry name" value="Cholera enterotoxin subunit B"/>
    <property type="match status" value="1"/>
</dbReference>
<evidence type="ECO:0000256" key="1">
    <source>
        <dbReference type="SAM" id="SignalP"/>
    </source>
</evidence>
<evidence type="ECO:0000313" key="2">
    <source>
        <dbReference type="EMBL" id="AHY94532.1"/>
    </source>
</evidence>
<keyword evidence="1" id="KW-0732">Signal</keyword>
<dbReference type="InterPro" id="IPR008992">
    <property type="entry name" value="Enterotoxin"/>
</dbReference>
<dbReference type="SUPFAM" id="SSF50203">
    <property type="entry name" value="Bacterial enterotoxins"/>
    <property type="match status" value="1"/>
</dbReference>
<dbReference type="RefSeq" id="WP_000593523.1">
    <property type="nucleotide sequence ID" value="NZ_AKGH01000001.1"/>
</dbReference>
<dbReference type="SMR" id="A0A024A2R8"/>
<sequence length="124" mass="13896">MIKLKFGVFFTVLLSSAYANGTPQNITDLCAEYHNTQIHTLNDKIFSYTESLAGKREMAIITFKNGATFQVEVPGSQHIDSQKKAIERMKDTLRIAYLTEAKVEKLCVWNNKTPHAIAAISMAN</sequence>
<gene>
    <name evidence="2" type="primary">ctx</name>
</gene>
<proteinExistence type="predicted"/>
<reference evidence="2" key="1">
    <citation type="journal article" date="2014" name="BMC Infect. Dis.">
        <title>Cholera outbreaks (2012) in three districts of Nepal reveal clonal transmission of multi-drug resistant Vibrio cholerae O1.</title>
        <authorList>
            <person name="Dixit S.M."/>
            <person name="Johura F.-T."/>
            <person name="Manandhar S."/>
            <person name="Sadique A."/>
            <person name="Rajbhandari R.M."/>
            <person name="Mannan S.B."/>
            <person name="Rashid M.-U."/>
            <person name="Islam S."/>
            <person name="Karmacharya D."/>
            <person name="Watanabe H."/>
            <person name="Sack R.B."/>
            <person name="Cravioto A."/>
            <person name="Alam M."/>
        </authorList>
    </citation>
    <scope>NUCLEOTIDE SEQUENCE</scope>
    <source>
        <strain evidence="2">H1</strain>
    </source>
</reference>
<protein>
    <submittedName>
        <fullName evidence="2">Cholera enterotoxin subunit B</fullName>
    </submittedName>
</protein>
<dbReference type="Gene3D" id="2.40.50.110">
    <property type="match status" value="1"/>
</dbReference>
<organism evidence="2">
    <name type="scientific">Vibrio cholerae H1</name>
    <dbReference type="NCBI Taxonomy" id="1093790"/>
    <lineage>
        <taxon>Bacteria</taxon>
        <taxon>Pseudomonadati</taxon>
        <taxon>Pseudomonadota</taxon>
        <taxon>Gammaproteobacteria</taxon>
        <taxon>Vibrionales</taxon>
        <taxon>Vibrionaceae</taxon>
        <taxon>Vibrio</taxon>
    </lineage>
</organism>
<dbReference type="GO" id="GO:0005576">
    <property type="term" value="C:extracellular region"/>
    <property type="evidence" value="ECO:0007669"/>
    <property type="project" value="InterPro"/>
</dbReference>
<name>A0A024A2R8_VIBCL</name>
<dbReference type="EMBL" id="KJ596539">
    <property type="protein sequence ID" value="AHY94532.1"/>
    <property type="molecule type" value="Genomic_DNA"/>
</dbReference>
<dbReference type="PRINTS" id="PR00772">
    <property type="entry name" value="ENTEROTOXINB"/>
</dbReference>
<feature type="chain" id="PRO_5001528998" evidence="1">
    <location>
        <begin position="20"/>
        <end position="124"/>
    </location>
</feature>
<accession>A0A024A2R8</accession>
<dbReference type="Pfam" id="PF01376">
    <property type="entry name" value="Enterotoxin_b"/>
    <property type="match status" value="1"/>
</dbReference>
<dbReference type="InterPro" id="IPR001835">
    <property type="entry name" value="Enterotoxin_B"/>
</dbReference>